<gene>
    <name evidence="1" type="ORF">KPL71_015437</name>
</gene>
<keyword evidence="2" id="KW-1185">Reference proteome</keyword>
<organism evidence="1 2">
    <name type="scientific">Citrus sinensis</name>
    <name type="common">Sweet orange</name>
    <name type="synonym">Citrus aurantium var. sinensis</name>
    <dbReference type="NCBI Taxonomy" id="2711"/>
    <lineage>
        <taxon>Eukaryota</taxon>
        <taxon>Viridiplantae</taxon>
        <taxon>Streptophyta</taxon>
        <taxon>Embryophyta</taxon>
        <taxon>Tracheophyta</taxon>
        <taxon>Spermatophyta</taxon>
        <taxon>Magnoliopsida</taxon>
        <taxon>eudicotyledons</taxon>
        <taxon>Gunneridae</taxon>
        <taxon>Pentapetalae</taxon>
        <taxon>rosids</taxon>
        <taxon>malvids</taxon>
        <taxon>Sapindales</taxon>
        <taxon>Rutaceae</taxon>
        <taxon>Aurantioideae</taxon>
        <taxon>Citrus</taxon>
    </lineage>
</organism>
<evidence type="ECO:0000313" key="1">
    <source>
        <dbReference type="EMBL" id="KAH9754420.1"/>
    </source>
</evidence>
<comment type="caution">
    <text evidence="1">The sequence shown here is derived from an EMBL/GenBank/DDBJ whole genome shotgun (WGS) entry which is preliminary data.</text>
</comment>
<evidence type="ECO:0000313" key="2">
    <source>
        <dbReference type="Proteomes" id="UP000829398"/>
    </source>
</evidence>
<dbReference type="Proteomes" id="UP000829398">
    <property type="component" value="Chromosome 5"/>
</dbReference>
<proteinExistence type="predicted"/>
<protein>
    <submittedName>
        <fullName evidence="1">Cysteine-rich receptor-like protein kinase 10</fullName>
    </submittedName>
</protein>
<name>A0ACB8KJ78_CITSI</name>
<dbReference type="EMBL" id="CM039174">
    <property type="protein sequence ID" value="KAH9754420.1"/>
    <property type="molecule type" value="Genomic_DNA"/>
</dbReference>
<sequence>MPILLVLFGLRTRNIVSLLHLFSFLSLVLLQSSSEAAKLDSNYVYHFCVRESDTSSGGLFMFNVGTLFSAKLYNEAGRYLYSNATEGDYPDKVYGLYNCRFDVSNDVCQDCIKVAIHTIVTNCTGAKEAIVWYDQCMVRFCNSSFPSWLETEPSVALLITINVTDPYKFSNILAQSFSDLIQNVTSRDFEYPAAAQMVNASSIDKLRTLVQCIPYLSKSDSNICLRGAVAQIPNCCYGKRGARILTPSCNIRYELYPFFEDPTVPIYPPNKKNDSGKKKTRESRTWIAIGATVSSIIVLVLFSFLLRCIKRRKERVKEEKANSQETGLLHLADGRLGNDYTYDALRGQKQEETQEFPLFPLHLAVEATQHFSDENKLGEGGFGPVYKGKLADGKEIAVKRLSRTSGQGLQEFKNEVTLIAKLQHKNLVRLLGCCLEENESLLIYEYMPNKSLDVFLFDSARRVQLDWKRRISIIHGIARDFGMARIFGGNQSEANTNRIVGTYGYMAPEYAMEGLFSVKSDVFSFGVLLLEIISGKKNSGFYLSELGQSLLSYTWKLWCEGEALELMDPVLKQSCVAAELLKFIHIGLLCVQADSADRPIMSSVVVMLASDNVTLPQPTEPAFSVGRNVARPGQFSSGAKVCSVNEVTLSNVSPR</sequence>
<accession>A0ACB8KJ78</accession>
<reference evidence="2" key="1">
    <citation type="journal article" date="2023" name="Hortic. Res.">
        <title>A chromosome-level phased genome enabling allele-level studies in sweet orange: a case study on citrus Huanglongbing tolerance.</title>
        <authorList>
            <person name="Wu B."/>
            <person name="Yu Q."/>
            <person name="Deng Z."/>
            <person name="Duan Y."/>
            <person name="Luo F."/>
            <person name="Gmitter F. Jr."/>
        </authorList>
    </citation>
    <scope>NUCLEOTIDE SEQUENCE [LARGE SCALE GENOMIC DNA]</scope>
    <source>
        <strain evidence="2">cv. Valencia</strain>
    </source>
</reference>